<dbReference type="AlphaFoldDB" id="R0H0F4"/>
<evidence type="ECO:0000313" key="2">
    <source>
        <dbReference type="EMBL" id="EOA18060.1"/>
    </source>
</evidence>
<gene>
    <name evidence="2" type="ORF">CARUB_v10006506mg</name>
</gene>
<dbReference type="Proteomes" id="UP000029121">
    <property type="component" value="Unassembled WGS sequence"/>
</dbReference>
<keyword evidence="3" id="KW-1185">Reference proteome</keyword>
<organism evidence="2 3">
    <name type="scientific">Capsella rubella</name>
    <dbReference type="NCBI Taxonomy" id="81985"/>
    <lineage>
        <taxon>Eukaryota</taxon>
        <taxon>Viridiplantae</taxon>
        <taxon>Streptophyta</taxon>
        <taxon>Embryophyta</taxon>
        <taxon>Tracheophyta</taxon>
        <taxon>Spermatophyta</taxon>
        <taxon>Magnoliopsida</taxon>
        <taxon>eudicotyledons</taxon>
        <taxon>Gunneridae</taxon>
        <taxon>Pentapetalae</taxon>
        <taxon>rosids</taxon>
        <taxon>malvids</taxon>
        <taxon>Brassicales</taxon>
        <taxon>Brassicaceae</taxon>
        <taxon>Camelineae</taxon>
        <taxon>Capsella</taxon>
    </lineage>
</organism>
<dbReference type="InterPro" id="IPR001810">
    <property type="entry name" value="F-box_dom"/>
</dbReference>
<dbReference type="InterPro" id="IPR050354">
    <property type="entry name" value="F-box/kelch-repeat_ARATH"/>
</dbReference>
<protein>
    <recommendedName>
        <fullName evidence="1">F-box domain-containing protein</fullName>
    </recommendedName>
</protein>
<dbReference type="CDD" id="cd22152">
    <property type="entry name" value="F-box_AtAFR-like"/>
    <property type="match status" value="1"/>
</dbReference>
<reference evidence="3" key="1">
    <citation type="journal article" date="2013" name="Nat. Genet.">
        <title>The Capsella rubella genome and the genomic consequences of rapid mating system evolution.</title>
        <authorList>
            <person name="Slotte T."/>
            <person name="Hazzouri K.M."/>
            <person name="Agren J.A."/>
            <person name="Koenig D."/>
            <person name="Maumus F."/>
            <person name="Guo Y.L."/>
            <person name="Steige K."/>
            <person name="Platts A.E."/>
            <person name="Escobar J.S."/>
            <person name="Newman L.K."/>
            <person name="Wang W."/>
            <person name="Mandakova T."/>
            <person name="Vello E."/>
            <person name="Smith L.M."/>
            <person name="Henz S.R."/>
            <person name="Steffen J."/>
            <person name="Takuno S."/>
            <person name="Brandvain Y."/>
            <person name="Coop G."/>
            <person name="Andolfatto P."/>
            <person name="Hu T.T."/>
            <person name="Blanchette M."/>
            <person name="Clark R.M."/>
            <person name="Quesneville H."/>
            <person name="Nordborg M."/>
            <person name="Gaut B.S."/>
            <person name="Lysak M.A."/>
            <person name="Jenkins J."/>
            <person name="Grimwood J."/>
            <person name="Chapman J."/>
            <person name="Prochnik S."/>
            <person name="Shu S."/>
            <person name="Rokhsar D."/>
            <person name="Schmutz J."/>
            <person name="Weigel D."/>
            <person name="Wright S.I."/>
        </authorList>
    </citation>
    <scope>NUCLEOTIDE SEQUENCE [LARGE SCALE GENOMIC DNA]</scope>
    <source>
        <strain evidence="3">cv. Monte Gargano</strain>
    </source>
</reference>
<evidence type="ECO:0000313" key="3">
    <source>
        <dbReference type="Proteomes" id="UP000029121"/>
    </source>
</evidence>
<dbReference type="eggNOG" id="KOG1072">
    <property type="taxonomic scope" value="Eukaryota"/>
</dbReference>
<proteinExistence type="predicted"/>
<accession>R0H0F4</accession>
<dbReference type="Pfam" id="PF00646">
    <property type="entry name" value="F-box"/>
    <property type="match status" value="1"/>
</dbReference>
<evidence type="ECO:0000259" key="1">
    <source>
        <dbReference type="Pfam" id="PF00646"/>
    </source>
</evidence>
<name>R0H0F4_9BRAS</name>
<dbReference type="PANTHER" id="PTHR24414:SF184">
    <property type="entry name" value="GALACTOSE OXIDASE_KELCH REPEAT SUPERFAMILY PROTEIN"/>
    <property type="match status" value="1"/>
</dbReference>
<sequence>MIKTLTGSHLNRRHSAGLIPLYIYSPNPKFVLRCIAAISFRFRQCRRPRKSYRPSDLLLNCVARVSRLYYPTLSLVSKSFRSLLASPQLYKARSLLDRTESCLYVCLELDSFENPSWFALCRKPDKPLTYDTSNKEKKSSVYVLAKVPGPHSPPMDCGGSRSSTCEIPMNLNGIVIVR</sequence>
<dbReference type="EMBL" id="KB870811">
    <property type="protein sequence ID" value="EOA18060.1"/>
    <property type="molecule type" value="Genomic_DNA"/>
</dbReference>
<feature type="domain" description="F-box" evidence="1">
    <location>
        <begin position="54"/>
        <end position="91"/>
    </location>
</feature>
<dbReference type="PANTHER" id="PTHR24414">
    <property type="entry name" value="F-BOX/KELCH-REPEAT PROTEIN SKIP4"/>
    <property type="match status" value="1"/>
</dbReference>